<dbReference type="Proteomes" id="UP001153404">
    <property type="component" value="Unassembled WGS sequence"/>
</dbReference>
<gene>
    <name evidence="2" type="ORF">OMP40_00875</name>
</gene>
<evidence type="ECO:0000313" key="3">
    <source>
        <dbReference type="Proteomes" id="UP001153404"/>
    </source>
</evidence>
<protein>
    <submittedName>
        <fullName evidence="2">Uncharacterized protein</fullName>
    </submittedName>
</protein>
<accession>A0A9X4QS42</accession>
<feature type="region of interest" description="Disordered" evidence="1">
    <location>
        <begin position="30"/>
        <end position="58"/>
    </location>
</feature>
<evidence type="ECO:0000313" key="2">
    <source>
        <dbReference type="EMBL" id="MDG0808122.1"/>
    </source>
</evidence>
<sequence length="58" mass="6186">MKVDVLASVVRDPAADRVLARLRGGSRLRRERRTGRILSPACGQQQDGRGNDAGAQGA</sequence>
<organism evidence="2 3">
    <name type="scientific">Cohnella rhizosphaerae</name>
    <dbReference type="NCBI Taxonomy" id="1457232"/>
    <lineage>
        <taxon>Bacteria</taxon>
        <taxon>Bacillati</taxon>
        <taxon>Bacillota</taxon>
        <taxon>Bacilli</taxon>
        <taxon>Bacillales</taxon>
        <taxon>Paenibacillaceae</taxon>
        <taxon>Cohnella</taxon>
    </lineage>
</organism>
<comment type="caution">
    <text evidence="2">The sequence shown here is derived from an EMBL/GenBank/DDBJ whole genome shotgun (WGS) entry which is preliminary data.</text>
</comment>
<dbReference type="AlphaFoldDB" id="A0A9X4QS42"/>
<name>A0A9X4QS42_9BACL</name>
<keyword evidence="3" id="KW-1185">Reference proteome</keyword>
<dbReference type="EMBL" id="JAPDIA010000001">
    <property type="protein sequence ID" value="MDG0808122.1"/>
    <property type="molecule type" value="Genomic_DNA"/>
</dbReference>
<reference evidence="2" key="1">
    <citation type="submission" date="2022-10" db="EMBL/GenBank/DDBJ databases">
        <title>Comparative genomic analysis of Cohnella hashimotonis sp. nov., isolated from the International Space Station.</title>
        <authorList>
            <person name="Simpson A."/>
            <person name="Venkateswaran K."/>
        </authorList>
    </citation>
    <scope>NUCLEOTIDE SEQUENCE</scope>
    <source>
        <strain evidence="2">DSM 28161</strain>
    </source>
</reference>
<proteinExistence type="predicted"/>
<evidence type="ECO:0000256" key="1">
    <source>
        <dbReference type="SAM" id="MobiDB-lite"/>
    </source>
</evidence>